<name>A0A318SE92_9DEIO</name>
<accession>A0A318SE92</accession>
<comment type="caution">
    <text evidence="2">The sequence shown here is derived from an EMBL/GenBank/DDBJ whole genome shotgun (WGS) entry which is preliminary data.</text>
</comment>
<protein>
    <submittedName>
        <fullName evidence="2">Uncharacterized protein</fullName>
    </submittedName>
</protein>
<dbReference type="Proteomes" id="UP000248326">
    <property type="component" value="Unassembled WGS sequence"/>
</dbReference>
<reference evidence="2 3" key="1">
    <citation type="submission" date="2018-06" db="EMBL/GenBank/DDBJ databases">
        <title>Genomic Encyclopedia of Type Strains, Phase IV (KMG-IV): sequencing the most valuable type-strain genomes for metagenomic binning, comparative biology and taxonomic classification.</title>
        <authorList>
            <person name="Goeker M."/>
        </authorList>
    </citation>
    <scope>NUCLEOTIDE SEQUENCE [LARGE SCALE GENOMIC DNA]</scope>
    <source>
        <strain evidence="2 3">DSM 18048</strain>
    </source>
</reference>
<keyword evidence="1" id="KW-0732">Signal</keyword>
<organism evidence="2 3">
    <name type="scientific">Deinococcus yavapaiensis KR-236</name>
    <dbReference type="NCBI Taxonomy" id="694435"/>
    <lineage>
        <taxon>Bacteria</taxon>
        <taxon>Thermotogati</taxon>
        <taxon>Deinococcota</taxon>
        <taxon>Deinococci</taxon>
        <taxon>Deinococcales</taxon>
        <taxon>Deinococcaceae</taxon>
        <taxon>Deinococcus</taxon>
    </lineage>
</organism>
<gene>
    <name evidence="2" type="ORF">DES52_103244</name>
</gene>
<dbReference type="EMBL" id="QJSX01000003">
    <property type="protein sequence ID" value="PYE55411.1"/>
    <property type="molecule type" value="Genomic_DNA"/>
</dbReference>
<proteinExistence type="predicted"/>
<keyword evidence="3" id="KW-1185">Reference proteome</keyword>
<feature type="chain" id="PRO_5016274148" evidence="1">
    <location>
        <begin position="22"/>
        <end position="242"/>
    </location>
</feature>
<dbReference type="AlphaFoldDB" id="A0A318SE92"/>
<evidence type="ECO:0000313" key="3">
    <source>
        <dbReference type="Proteomes" id="UP000248326"/>
    </source>
</evidence>
<evidence type="ECO:0000256" key="1">
    <source>
        <dbReference type="SAM" id="SignalP"/>
    </source>
</evidence>
<evidence type="ECO:0000313" key="2">
    <source>
        <dbReference type="EMBL" id="PYE55411.1"/>
    </source>
</evidence>
<dbReference type="OrthoDB" id="66999at2"/>
<feature type="signal peptide" evidence="1">
    <location>
        <begin position="1"/>
        <end position="21"/>
    </location>
</feature>
<dbReference type="RefSeq" id="WP_110885748.1">
    <property type="nucleotide sequence ID" value="NZ_QJSX01000003.1"/>
</dbReference>
<sequence length="242" mass="26973">MPNVSIRPLLFAFLASSTVLAATLPRLTFDARLLATRVDVVSINADEAMPEVFTPRHTALSIGPKDDRTGFLEVFEIAEVLKANTKNPQVGREIAKLRSVLTAKTATSKTTDDLPFFPPHPADQTVHAAVKYVNFPGGRGIRYVVARAFDVSVIPRSELVFTFQGLTNDGKYLVSWWQHVPLPEIPQEYDTPEQLRLVRDVESNVNGAWEKHRANITRILDGLTNDARLTKLDAFVGTLRIR</sequence>